<evidence type="ECO:0000313" key="1">
    <source>
        <dbReference type="EMBL" id="QDH47135.1"/>
    </source>
</evidence>
<dbReference type="InterPro" id="IPR055618">
    <property type="entry name" value="DUF7194"/>
</dbReference>
<gene>
    <name evidence="1" type="ORF">LAh10_129</name>
</gene>
<organism evidence="1 2">
    <name type="scientific">Aeromonas phage LAh10</name>
    <dbReference type="NCBI Taxonomy" id="2591025"/>
    <lineage>
        <taxon>Viruses</taxon>
        <taxon>Duplodnaviria</taxon>
        <taxon>Heunggongvirae</taxon>
        <taxon>Uroviricota</taxon>
        <taxon>Caudoviricetes</taxon>
        <taxon>Chimalliviridae</taxon>
        <taxon>Ludhianavirus</taxon>
        <taxon>Ludhianavirus LAh10</taxon>
    </lineage>
</organism>
<dbReference type="Pfam" id="PF23824">
    <property type="entry name" value="DUF7194"/>
    <property type="match status" value="1"/>
</dbReference>
<dbReference type="EMBL" id="MK838116">
    <property type="protein sequence ID" value="QDH47135.1"/>
    <property type="molecule type" value="Genomic_DNA"/>
</dbReference>
<proteinExistence type="predicted"/>
<evidence type="ECO:0000313" key="2">
    <source>
        <dbReference type="Proteomes" id="UP000318420"/>
    </source>
</evidence>
<dbReference type="Proteomes" id="UP000318420">
    <property type="component" value="Segment"/>
</dbReference>
<name>A0A514A1M6_9CAUD</name>
<sequence length="216" mass="24099">MTNNIPSIRAAGKFVAEAPFDKVVKEDVFYSVEANRTIPEMQALKLDLFKIIYEPLGYSKDDPNHVNEVNSQIETAISQNAVVVSLASRGRGPTYVLSTYIKSFPVADGVIYERVGIVADLGSCPPHLKDRVNNAVAYIDEYLKGAFGIQNPNVVVTTVPTRGYVSKLEAEAWEQSRQNRITDEPSATIIIEQQRQQILELQTYVKELEDVIKNNP</sequence>
<protein>
    <submittedName>
        <fullName evidence="1">Uncharacterized protein</fullName>
    </submittedName>
</protein>
<keyword evidence="2" id="KW-1185">Reference proteome</keyword>
<reference evidence="1 2" key="1">
    <citation type="submission" date="2019-04" db="EMBL/GenBank/DDBJ databases">
        <title>Novel bacteriophages capable of disrupting biofilms from clinical strains of Aeromonas hydrophila with intrinsic antibiotic resistance.</title>
        <authorList>
            <person name="Kabwe M."/>
            <person name="Brown T.L."/>
            <person name="Speirs L."/>
            <person name="Ku H."/>
            <person name="Leach M."/>
            <person name="Chan H.T."/>
            <person name="Petrovski S."/>
            <person name="Lock P."/>
            <person name="Tucci J."/>
        </authorList>
    </citation>
    <scope>NUCLEOTIDE SEQUENCE [LARGE SCALE GENOMIC DNA]</scope>
</reference>
<accession>A0A514A1M6</accession>